<accession>A0A917E5Q7</accession>
<comment type="caution">
    <text evidence="1">The sequence shown here is derived from an EMBL/GenBank/DDBJ whole genome shotgun (WGS) entry which is preliminary data.</text>
</comment>
<reference evidence="1" key="2">
    <citation type="submission" date="2020-09" db="EMBL/GenBank/DDBJ databases">
        <authorList>
            <person name="Sun Q."/>
            <person name="Zhou Y."/>
        </authorList>
    </citation>
    <scope>NUCLEOTIDE SEQUENCE</scope>
    <source>
        <strain evidence="1">CGMCC 1.15519</strain>
    </source>
</reference>
<protein>
    <submittedName>
        <fullName evidence="1">Uncharacterized protein</fullName>
    </submittedName>
</protein>
<name>A0A917E5Q7_9SPHN</name>
<organism evidence="1 2">
    <name type="scientific">Sandarakinorhabdus glacialis</name>
    <dbReference type="NCBI Taxonomy" id="1614636"/>
    <lineage>
        <taxon>Bacteria</taxon>
        <taxon>Pseudomonadati</taxon>
        <taxon>Pseudomonadota</taxon>
        <taxon>Alphaproteobacteria</taxon>
        <taxon>Sphingomonadales</taxon>
        <taxon>Sphingosinicellaceae</taxon>
        <taxon>Sandarakinorhabdus</taxon>
    </lineage>
</organism>
<keyword evidence="2" id="KW-1185">Reference proteome</keyword>
<dbReference type="EMBL" id="BMJM01000002">
    <property type="protein sequence ID" value="GGE03244.1"/>
    <property type="molecule type" value="Genomic_DNA"/>
</dbReference>
<evidence type="ECO:0000313" key="1">
    <source>
        <dbReference type="EMBL" id="GGE03244.1"/>
    </source>
</evidence>
<proteinExistence type="predicted"/>
<gene>
    <name evidence="1" type="ORF">GCM10011529_07110</name>
</gene>
<evidence type="ECO:0000313" key="2">
    <source>
        <dbReference type="Proteomes" id="UP000635071"/>
    </source>
</evidence>
<dbReference type="Proteomes" id="UP000635071">
    <property type="component" value="Unassembled WGS sequence"/>
</dbReference>
<sequence>MPATMIAGPGQRLPARRAADIVDRISENFELVGGARFNQIELEFEKLVPALDGASRKQDRVDPIVGFGMSAPFSKLAASTVQANVGDCGIGSGIAVQFRPMVI</sequence>
<reference evidence="1" key="1">
    <citation type="journal article" date="2014" name="Int. J. Syst. Evol. Microbiol.">
        <title>Complete genome sequence of Corynebacterium casei LMG S-19264T (=DSM 44701T), isolated from a smear-ripened cheese.</title>
        <authorList>
            <consortium name="US DOE Joint Genome Institute (JGI-PGF)"/>
            <person name="Walter F."/>
            <person name="Albersmeier A."/>
            <person name="Kalinowski J."/>
            <person name="Ruckert C."/>
        </authorList>
    </citation>
    <scope>NUCLEOTIDE SEQUENCE</scope>
    <source>
        <strain evidence="1">CGMCC 1.15519</strain>
    </source>
</reference>
<dbReference type="AlphaFoldDB" id="A0A917E5Q7"/>